<organism evidence="2">
    <name type="scientific">bacterium enrichment culture clone g13</name>
    <dbReference type="NCBI Taxonomy" id="1091412"/>
    <lineage>
        <taxon>Bacteria</taxon>
        <taxon>environmental samples</taxon>
    </lineage>
</organism>
<protein>
    <submittedName>
        <fullName evidence="2">Uncharacterized protein</fullName>
    </submittedName>
</protein>
<sequence length="389" mass="43169">MSVITVGTGSTNAPTMPTKPRTENEVSKVDELNITVTDGSEEYKVSAEAQYLFEMQKYFYTLDTKAQDRAIEYFSQSNDSLNNKVADVFSTLQQYARDFQDGKIKINQDAEAQIRDKNLLDSNFVIDGKTEIGVRPNGTDVFRMDGKQVYSPAQASDSNPVLLKQLEALEKASSGLLRNRDAANVFGAVSNALVYSEHILLSADDVLHYNYAIEKARKTIAFVTAPEDLKATLTDILNKGIIWQDVQQSGMMTKNRQLIGNSQVGGLAADAVRIGSAAQALNQKMISTFKSSSFSMVDAGSLIKRMIAEQPDLIRFAPNKIDEALEYYRKDSSLYDKALNRESTLPEEERIIPTSEIDQKIFAASKSYALKVINEIQGYISNKPYQPGT</sequence>
<reference evidence="2" key="1">
    <citation type="journal article" date="2011" name="Environ. Microbiol.">
        <title>A novel platelet-activating factor acetylhydrolase discovered in a metagenome from the earthworm-associated microbial community.</title>
        <authorList>
            <person name="Navarro-Fernandez J."/>
            <person name="Nechitaylo T.Y."/>
            <person name="Guerrero J.A."/>
            <person name="Golyshina O.V."/>
            <person name="Garcia-Carmona F."/>
            <person name="Sanchez-Ferrer A."/>
            <person name="Golyshin P.N."/>
        </authorList>
    </citation>
    <scope>NUCLEOTIDE SEQUENCE</scope>
</reference>
<proteinExistence type="predicted"/>
<evidence type="ECO:0000313" key="2">
    <source>
        <dbReference type="EMBL" id="AEP84415.1"/>
    </source>
</evidence>
<dbReference type="EMBL" id="JF490033">
    <property type="protein sequence ID" value="AEP84415.1"/>
    <property type="molecule type" value="Genomic_DNA"/>
</dbReference>
<evidence type="ECO:0000256" key="1">
    <source>
        <dbReference type="SAM" id="MobiDB-lite"/>
    </source>
</evidence>
<dbReference type="AlphaFoldDB" id="G4WWD9"/>
<name>G4WWD9_9BACT</name>
<feature type="region of interest" description="Disordered" evidence="1">
    <location>
        <begin position="1"/>
        <end position="21"/>
    </location>
</feature>
<accession>G4WWD9</accession>
<feature type="compositionally biased region" description="Polar residues" evidence="1">
    <location>
        <begin position="1"/>
        <end position="15"/>
    </location>
</feature>